<evidence type="ECO:0000313" key="2">
    <source>
        <dbReference type="EMBL" id="PIO40681.1"/>
    </source>
</evidence>
<dbReference type="PANTHER" id="PTHR14753">
    <property type="entry name" value="F-BOX ONLY PROTEIN 38"/>
    <property type="match status" value="1"/>
</dbReference>
<evidence type="ECO:0000256" key="1">
    <source>
        <dbReference type="SAM" id="MobiDB-lite"/>
    </source>
</evidence>
<feature type="compositionally biased region" description="Basic and acidic residues" evidence="1">
    <location>
        <begin position="7"/>
        <end position="17"/>
    </location>
</feature>
<organism evidence="2 3">
    <name type="scientific">Aquarana catesbeiana</name>
    <name type="common">American bullfrog</name>
    <name type="synonym">Rana catesbeiana</name>
    <dbReference type="NCBI Taxonomy" id="8400"/>
    <lineage>
        <taxon>Eukaryota</taxon>
        <taxon>Metazoa</taxon>
        <taxon>Chordata</taxon>
        <taxon>Craniata</taxon>
        <taxon>Vertebrata</taxon>
        <taxon>Euteleostomi</taxon>
        <taxon>Amphibia</taxon>
        <taxon>Batrachia</taxon>
        <taxon>Anura</taxon>
        <taxon>Neobatrachia</taxon>
        <taxon>Ranoidea</taxon>
        <taxon>Ranidae</taxon>
        <taxon>Aquarana</taxon>
    </lineage>
</organism>
<reference evidence="3" key="1">
    <citation type="journal article" date="2017" name="Nat. Commun.">
        <title>The North American bullfrog draft genome provides insight into hormonal regulation of long noncoding RNA.</title>
        <authorList>
            <person name="Hammond S.A."/>
            <person name="Warren R.L."/>
            <person name="Vandervalk B.P."/>
            <person name="Kucuk E."/>
            <person name="Khan H."/>
            <person name="Gibb E.A."/>
            <person name="Pandoh P."/>
            <person name="Kirk H."/>
            <person name="Zhao Y."/>
            <person name="Jones M."/>
            <person name="Mungall A.J."/>
            <person name="Coope R."/>
            <person name="Pleasance S."/>
            <person name="Moore R.A."/>
            <person name="Holt R.A."/>
            <person name="Round J.M."/>
            <person name="Ohora S."/>
            <person name="Walle B.V."/>
            <person name="Veldhoen N."/>
            <person name="Helbing C.C."/>
            <person name="Birol I."/>
        </authorList>
    </citation>
    <scope>NUCLEOTIDE SEQUENCE [LARGE SCALE GENOMIC DNA]</scope>
</reference>
<name>A0A2G9SMS3_AQUCT</name>
<keyword evidence="3" id="KW-1185">Reference proteome</keyword>
<feature type="compositionally biased region" description="Polar residues" evidence="1">
    <location>
        <begin position="118"/>
        <end position="137"/>
    </location>
</feature>
<dbReference type="GO" id="GO:0005737">
    <property type="term" value="C:cytoplasm"/>
    <property type="evidence" value="ECO:0007669"/>
    <property type="project" value="TreeGrafter"/>
</dbReference>
<protein>
    <submittedName>
        <fullName evidence="2">Uncharacterized protein</fullName>
    </submittedName>
</protein>
<dbReference type="EMBL" id="KV923296">
    <property type="protein sequence ID" value="PIO40681.1"/>
    <property type="molecule type" value="Genomic_DNA"/>
</dbReference>
<proteinExistence type="predicted"/>
<dbReference type="Proteomes" id="UP000228934">
    <property type="component" value="Unassembled WGS sequence"/>
</dbReference>
<dbReference type="InterPro" id="IPR042354">
    <property type="entry name" value="FBX38"/>
</dbReference>
<feature type="compositionally biased region" description="Polar residues" evidence="1">
    <location>
        <begin position="81"/>
        <end position="91"/>
    </location>
</feature>
<dbReference type="AlphaFoldDB" id="A0A2G9SMS3"/>
<dbReference type="PANTHER" id="PTHR14753:SF3">
    <property type="entry name" value="F-BOX ONLY PROTEIN 38"/>
    <property type="match status" value="1"/>
</dbReference>
<feature type="compositionally biased region" description="Low complexity" evidence="1">
    <location>
        <begin position="64"/>
        <end position="74"/>
    </location>
</feature>
<dbReference type="OrthoDB" id="10036898at2759"/>
<feature type="compositionally biased region" description="Polar residues" evidence="1">
    <location>
        <begin position="159"/>
        <end position="176"/>
    </location>
</feature>
<gene>
    <name evidence="2" type="ORF">AB205_0045100</name>
</gene>
<evidence type="ECO:0000313" key="3">
    <source>
        <dbReference type="Proteomes" id="UP000228934"/>
    </source>
</evidence>
<dbReference type="GO" id="GO:0031146">
    <property type="term" value="P:SCF-dependent proteasomal ubiquitin-dependent protein catabolic process"/>
    <property type="evidence" value="ECO:0007669"/>
    <property type="project" value="InterPro"/>
</dbReference>
<accession>A0A2G9SMS3</accession>
<sequence>MKAASDPSERNKGKDDCGEVGTAGGVINACESAPQHMDSDHSLNESSDLSEESDFCTCNRTREPSAAPEQASSSRCPHCSRNMNLELTMQRGSSGGGEGPQPSTSRSFPGNGPEYTLRTPQSAAQRTNTETDLTPSSALCLAEQHERNPQRPLTRARSRLSQVSLVSDGETTPNNRKTVKRKRTADKSTSTSDPVIEDDHVQVVCGEAFLYLNIHVLCVLHC</sequence>
<dbReference type="GO" id="GO:0070936">
    <property type="term" value="P:protein K48-linked ubiquitination"/>
    <property type="evidence" value="ECO:0007669"/>
    <property type="project" value="TreeGrafter"/>
</dbReference>
<feature type="region of interest" description="Disordered" evidence="1">
    <location>
        <begin position="1"/>
        <end position="193"/>
    </location>
</feature>
<dbReference type="GO" id="GO:0005634">
    <property type="term" value="C:nucleus"/>
    <property type="evidence" value="ECO:0007669"/>
    <property type="project" value="TreeGrafter"/>
</dbReference>